<dbReference type="InterPro" id="IPR001128">
    <property type="entry name" value="Cyt_P450"/>
</dbReference>
<dbReference type="SUPFAM" id="SSF48264">
    <property type="entry name" value="Cytochrome P450"/>
    <property type="match status" value="1"/>
</dbReference>
<protein>
    <submittedName>
        <fullName evidence="3">Cytochrome P450</fullName>
    </submittedName>
</protein>
<keyword evidence="2" id="KW-0408">Iron</keyword>
<organism evidence="3 4">
    <name type="scientific">Dactylosporangium darangshiense</name>
    <dbReference type="NCBI Taxonomy" id="579108"/>
    <lineage>
        <taxon>Bacteria</taxon>
        <taxon>Bacillati</taxon>
        <taxon>Actinomycetota</taxon>
        <taxon>Actinomycetes</taxon>
        <taxon>Micromonosporales</taxon>
        <taxon>Micromonosporaceae</taxon>
        <taxon>Dactylosporangium</taxon>
    </lineage>
</organism>
<sequence>MPTLPFPLPEPPTLYAPLPELAEVQRDSAVSLVSTADGGVAYLVTRYQDVRTVLVDPRFSRAAAARSQDAAADFGLGALATESMAGMDPPEHTRLRKLVVRAFTARRVEELRPRAAQIVGELIDGLLALPQPADLVENFSLALPVQVICELLGVPADDRHRFHAWSDTLMGGPGSDPAVMGAALQAMGEYFGGLIYAKRAAPGDDLMSALIAARDEQDKLSEEELVRMCVGILIGGHETTANQINMILLTLRRYPEERDRLLKDPSLIAGAVEELMRFVQLGAGATSLPRVTTEEVVLGGVTIPAGSVVLPAVAIANRDPQLYGDRHDDLDVARPDVSHLSFGAGVHHCLGAQLARMELQEALRGLLTRLPGLQVAVPDEELRFKQGMIVRSVEALPVTW</sequence>
<dbReference type="InterPro" id="IPR017972">
    <property type="entry name" value="Cyt_P450_CS"/>
</dbReference>
<dbReference type="PROSITE" id="PS00086">
    <property type="entry name" value="CYTOCHROME_P450"/>
    <property type="match status" value="1"/>
</dbReference>
<dbReference type="RefSeq" id="WP_345122700.1">
    <property type="nucleotide sequence ID" value="NZ_BAABAT010000003.1"/>
</dbReference>
<keyword evidence="4" id="KW-1185">Reference proteome</keyword>
<reference evidence="4" key="1">
    <citation type="journal article" date="2019" name="Int. J. Syst. Evol. Microbiol.">
        <title>The Global Catalogue of Microorganisms (GCM) 10K type strain sequencing project: providing services to taxonomists for standard genome sequencing and annotation.</title>
        <authorList>
            <consortium name="The Broad Institute Genomics Platform"/>
            <consortium name="The Broad Institute Genome Sequencing Center for Infectious Disease"/>
            <person name="Wu L."/>
            <person name="Ma J."/>
        </authorList>
    </citation>
    <scope>NUCLEOTIDE SEQUENCE [LARGE SCALE GENOMIC DNA]</scope>
    <source>
        <strain evidence="4">JCM 17441</strain>
    </source>
</reference>
<dbReference type="Proteomes" id="UP001500620">
    <property type="component" value="Unassembled WGS sequence"/>
</dbReference>
<evidence type="ECO:0000256" key="1">
    <source>
        <dbReference type="ARBA" id="ARBA00010617"/>
    </source>
</evidence>
<keyword evidence="2" id="KW-0503">Monooxygenase</keyword>
<keyword evidence="2" id="KW-0349">Heme</keyword>
<evidence type="ECO:0000313" key="4">
    <source>
        <dbReference type="Proteomes" id="UP001500620"/>
    </source>
</evidence>
<dbReference type="InterPro" id="IPR002397">
    <property type="entry name" value="Cyt_P450_B"/>
</dbReference>
<gene>
    <name evidence="3" type="ORF">GCM10022255_015130</name>
</gene>
<dbReference type="PANTHER" id="PTHR46696:SF6">
    <property type="entry name" value="P450, PUTATIVE (EUROFUNG)-RELATED"/>
    <property type="match status" value="1"/>
</dbReference>
<keyword evidence="2" id="KW-0479">Metal-binding</keyword>
<dbReference type="PRINTS" id="PR00385">
    <property type="entry name" value="P450"/>
</dbReference>
<dbReference type="Pfam" id="PF00067">
    <property type="entry name" value="p450"/>
    <property type="match status" value="1"/>
</dbReference>
<evidence type="ECO:0000313" key="3">
    <source>
        <dbReference type="EMBL" id="GAA4245909.1"/>
    </source>
</evidence>
<dbReference type="Gene3D" id="1.10.630.10">
    <property type="entry name" value="Cytochrome P450"/>
    <property type="match status" value="1"/>
</dbReference>
<comment type="caution">
    <text evidence="3">The sequence shown here is derived from an EMBL/GenBank/DDBJ whole genome shotgun (WGS) entry which is preliminary data.</text>
</comment>
<dbReference type="PRINTS" id="PR00359">
    <property type="entry name" value="BP450"/>
</dbReference>
<dbReference type="CDD" id="cd11031">
    <property type="entry name" value="Cyp158A-like"/>
    <property type="match status" value="1"/>
</dbReference>
<dbReference type="EMBL" id="BAABAT010000003">
    <property type="protein sequence ID" value="GAA4245909.1"/>
    <property type="molecule type" value="Genomic_DNA"/>
</dbReference>
<proteinExistence type="inferred from homology"/>
<name>A0ABP8D179_9ACTN</name>
<keyword evidence="2" id="KW-0560">Oxidoreductase</keyword>
<dbReference type="InterPro" id="IPR036396">
    <property type="entry name" value="Cyt_P450_sf"/>
</dbReference>
<evidence type="ECO:0000256" key="2">
    <source>
        <dbReference type="RuleBase" id="RU000461"/>
    </source>
</evidence>
<dbReference type="PANTHER" id="PTHR46696">
    <property type="entry name" value="P450, PUTATIVE (EUROFUNG)-RELATED"/>
    <property type="match status" value="1"/>
</dbReference>
<comment type="similarity">
    <text evidence="1 2">Belongs to the cytochrome P450 family.</text>
</comment>
<accession>A0ABP8D179</accession>